<name>A0A9P8BZ98_9HELO</name>
<dbReference type="AlphaFoldDB" id="A0A9P8BZ98"/>
<evidence type="ECO:0000313" key="11">
    <source>
        <dbReference type="EMBL" id="KAG9228448.1"/>
    </source>
</evidence>
<evidence type="ECO:0000313" key="12">
    <source>
        <dbReference type="Proteomes" id="UP000824998"/>
    </source>
</evidence>
<feature type="compositionally biased region" description="Low complexity" evidence="9">
    <location>
        <begin position="242"/>
        <end position="253"/>
    </location>
</feature>
<evidence type="ECO:0000256" key="3">
    <source>
        <dbReference type="ARBA" id="ARBA00022679"/>
    </source>
</evidence>
<evidence type="ECO:0000259" key="10">
    <source>
        <dbReference type="PROSITE" id="PS51873"/>
    </source>
</evidence>
<dbReference type="Proteomes" id="UP000824998">
    <property type="component" value="Unassembled WGS sequence"/>
</dbReference>
<feature type="compositionally biased region" description="Basic and acidic residues" evidence="9">
    <location>
        <begin position="95"/>
        <end position="111"/>
    </location>
</feature>
<accession>A0A9P8BZ98</accession>
<evidence type="ECO:0000256" key="9">
    <source>
        <dbReference type="SAM" id="MobiDB-lite"/>
    </source>
</evidence>
<dbReference type="Gene3D" id="3.30.40.10">
    <property type="entry name" value="Zinc/RING finger domain, C3HC4 (zinc finger)"/>
    <property type="match status" value="1"/>
</dbReference>
<dbReference type="GO" id="GO:0008270">
    <property type="term" value="F:zinc ion binding"/>
    <property type="evidence" value="ECO:0007669"/>
    <property type="project" value="UniProtKB-KW"/>
</dbReference>
<evidence type="ECO:0000256" key="2">
    <source>
        <dbReference type="ARBA" id="ARBA00012251"/>
    </source>
</evidence>
<dbReference type="Gene3D" id="1.20.120.1750">
    <property type="match status" value="1"/>
</dbReference>
<reference evidence="11" key="1">
    <citation type="journal article" date="2021" name="IMA Fungus">
        <title>Genomic characterization of three marine fungi, including Emericellopsis atlantica sp. nov. with signatures of a generalist lifestyle and marine biomass degradation.</title>
        <authorList>
            <person name="Hagestad O.C."/>
            <person name="Hou L."/>
            <person name="Andersen J.H."/>
            <person name="Hansen E.H."/>
            <person name="Altermark B."/>
            <person name="Li C."/>
            <person name="Kuhnert E."/>
            <person name="Cox R.J."/>
            <person name="Crous P.W."/>
            <person name="Spatafora J.W."/>
            <person name="Lail K."/>
            <person name="Amirebrahimi M."/>
            <person name="Lipzen A."/>
            <person name="Pangilinan J."/>
            <person name="Andreopoulos W."/>
            <person name="Hayes R.D."/>
            <person name="Ng V."/>
            <person name="Grigoriev I.V."/>
            <person name="Jackson S.A."/>
            <person name="Sutton T.D.S."/>
            <person name="Dobson A.D.W."/>
            <person name="Rama T."/>
        </authorList>
    </citation>
    <scope>NUCLEOTIDE SEQUENCE</scope>
    <source>
        <strain evidence="11">TRa018bII</strain>
    </source>
</reference>
<dbReference type="CDD" id="cd20335">
    <property type="entry name" value="BRcat_RBR"/>
    <property type="match status" value="1"/>
</dbReference>
<dbReference type="EMBL" id="MU251939">
    <property type="protein sequence ID" value="KAG9228448.1"/>
    <property type="molecule type" value="Genomic_DNA"/>
</dbReference>
<keyword evidence="3" id="KW-0808">Transferase</keyword>
<feature type="compositionally biased region" description="Polar residues" evidence="9">
    <location>
        <begin position="66"/>
        <end position="84"/>
    </location>
</feature>
<feature type="compositionally biased region" description="Basic and acidic residues" evidence="9">
    <location>
        <begin position="172"/>
        <end position="199"/>
    </location>
</feature>
<feature type="region of interest" description="Disordered" evidence="9">
    <location>
        <begin position="491"/>
        <end position="520"/>
    </location>
</feature>
<feature type="region of interest" description="Disordered" evidence="9">
    <location>
        <begin position="662"/>
        <end position="682"/>
    </location>
</feature>
<dbReference type="EC" id="2.3.2.31" evidence="2"/>
<keyword evidence="7" id="KW-0833">Ubl conjugation pathway</keyword>
<sequence length="743" mass="84625">MVNSLQDARRKYSRCARSDEYGDDQADDSHDNPPATSDPLPAMPGVRRIRVKVERQDRRTDIHRPATTSRMPSDSYATPPSQITSSSRRRRHHHNPEEVIHRRHASSDSRHASSTSPHSATPQAWRVPSAGTREVGSGEESIESQDETPSRGAHQKGNAKRRKIRIVYVTEEEYHSAKQKERPNPTEKKSRHVPKEDSVARSVTQRPRKKKVVEPVASSPRRRSTLKGEPDRSSTLSTKQHTPSLATTATHTTSKRSSTFLGNFFGPAVQHHEPEKLVECLTCLSDDIPRSKSAKLKCSHRMCHSCLRRIFKLSVTDPQHMPPKCCTADHIPLKHVERLFDVNFKRNWNRKFQEYSTKNRIYCPSRRCGEWIKPGNIHKEDGRRYGKCGRCKTKVCCLCNGRWHGNKECPKDEETNKLLVAAKEAGWQRCYSCRTMVELKEGCNHMTCRCTAEFCMICGLKWKTCNCPWFNFEAVEADRLDHLNDVQPAQDPEAALRRQHDRPRRQRPNTYDEELTERHRQERLDEELARRLQNFTMVDDDDYQGGMGDINGIGNGAGHFMNQDYIRAAHNILTGAFDQATPTANYVMGVRQARGDPLHSEVRRSAGHHAASAFPRREPRVRAPSPPPMLRRHTMREQAFNAAPSTRPSERVVPRRTMTDYESEAAVHTPYNRRPSRNLSIRSPQGILPTRVIDRPPPTRAPAQLPRPSVLAGLGASRSTSRVNAWRTHVEPGVEPEEGMLSI</sequence>
<evidence type="ECO:0000256" key="8">
    <source>
        <dbReference type="ARBA" id="ARBA00022833"/>
    </source>
</evidence>
<protein>
    <recommendedName>
        <fullName evidence="2">RBR-type E3 ubiquitin transferase</fullName>
        <ecNumber evidence="2">2.3.2.31</ecNumber>
    </recommendedName>
</protein>
<dbReference type="GO" id="GO:0061630">
    <property type="term" value="F:ubiquitin protein ligase activity"/>
    <property type="evidence" value="ECO:0007669"/>
    <property type="project" value="UniProtKB-EC"/>
</dbReference>
<dbReference type="InterPro" id="IPR013083">
    <property type="entry name" value="Znf_RING/FYVE/PHD"/>
</dbReference>
<feature type="region of interest" description="Disordered" evidence="9">
    <location>
        <begin position="1"/>
        <end position="253"/>
    </location>
</feature>
<dbReference type="InterPro" id="IPR031127">
    <property type="entry name" value="E3_UB_ligase_RBR"/>
</dbReference>
<dbReference type="OrthoDB" id="9977870at2759"/>
<dbReference type="CDD" id="cd22584">
    <property type="entry name" value="Rcat_RBR_unk"/>
    <property type="match status" value="1"/>
</dbReference>
<comment type="catalytic activity">
    <reaction evidence="1">
        <text>[E2 ubiquitin-conjugating enzyme]-S-ubiquitinyl-L-cysteine + [acceptor protein]-L-lysine = [E2 ubiquitin-conjugating enzyme]-L-cysteine + [acceptor protein]-N(6)-ubiquitinyl-L-lysine.</text>
        <dbReference type="EC" id="2.3.2.31"/>
    </reaction>
</comment>
<dbReference type="SUPFAM" id="SSF57850">
    <property type="entry name" value="RING/U-box"/>
    <property type="match status" value="2"/>
</dbReference>
<evidence type="ECO:0000256" key="5">
    <source>
        <dbReference type="ARBA" id="ARBA00022737"/>
    </source>
</evidence>
<dbReference type="GO" id="GO:0016567">
    <property type="term" value="P:protein ubiquitination"/>
    <property type="evidence" value="ECO:0007669"/>
    <property type="project" value="InterPro"/>
</dbReference>
<keyword evidence="6" id="KW-0863">Zinc-finger</keyword>
<evidence type="ECO:0000256" key="7">
    <source>
        <dbReference type="ARBA" id="ARBA00022786"/>
    </source>
</evidence>
<evidence type="ECO:0000256" key="4">
    <source>
        <dbReference type="ARBA" id="ARBA00022723"/>
    </source>
</evidence>
<keyword evidence="8" id="KW-0862">Zinc</keyword>
<keyword evidence="12" id="KW-1185">Reference proteome</keyword>
<dbReference type="PROSITE" id="PS51873">
    <property type="entry name" value="TRIAD"/>
    <property type="match status" value="1"/>
</dbReference>
<dbReference type="InterPro" id="IPR044066">
    <property type="entry name" value="TRIAD_supradom"/>
</dbReference>
<dbReference type="Pfam" id="PF01485">
    <property type="entry name" value="IBR"/>
    <property type="match status" value="1"/>
</dbReference>
<dbReference type="InterPro" id="IPR017907">
    <property type="entry name" value="Znf_RING_CS"/>
</dbReference>
<evidence type="ECO:0000256" key="1">
    <source>
        <dbReference type="ARBA" id="ARBA00001798"/>
    </source>
</evidence>
<gene>
    <name evidence="11" type="ORF">BJ875DRAFT_240306</name>
</gene>
<feature type="compositionally biased region" description="Low complexity" evidence="9">
    <location>
        <begin position="112"/>
        <end position="122"/>
    </location>
</feature>
<feature type="compositionally biased region" description="Basic residues" evidence="9">
    <location>
        <begin position="497"/>
        <end position="507"/>
    </location>
</feature>
<evidence type="ECO:0000256" key="6">
    <source>
        <dbReference type="ARBA" id="ARBA00022771"/>
    </source>
</evidence>
<dbReference type="InterPro" id="IPR002867">
    <property type="entry name" value="IBR_dom"/>
</dbReference>
<feature type="compositionally biased region" description="Basic and acidic residues" evidence="9">
    <location>
        <begin position="51"/>
        <end position="64"/>
    </location>
</feature>
<feature type="compositionally biased region" description="Basic residues" evidence="9">
    <location>
        <begin position="153"/>
        <end position="165"/>
    </location>
</feature>
<feature type="region of interest" description="Disordered" evidence="9">
    <location>
        <begin position="605"/>
        <end position="630"/>
    </location>
</feature>
<dbReference type="PANTHER" id="PTHR11685">
    <property type="entry name" value="RBR FAMILY RING FINGER AND IBR DOMAIN-CONTAINING"/>
    <property type="match status" value="1"/>
</dbReference>
<dbReference type="PROSITE" id="PS00518">
    <property type="entry name" value="ZF_RING_1"/>
    <property type="match status" value="1"/>
</dbReference>
<organism evidence="11 12">
    <name type="scientific">Amylocarpus encephaloides</name>
    <dbReference type="NCBI Taxonomy" id="45428"/>
    <lineage>
        <taxon>Eukaryota</taxon>
        <taxon>Fungi</taxon>
        <taxon>Dikarya</taxon>
        <taxon>Ascomycota</taxon>
        <taxon>Pezizomycotina</taxon>
        <taxon>Leotiomycetes</taxon>
        <taxon>Helotiales</taxon>
        <taxon>Helotiales incertae sedis</taxon>
        <taxon>Amylocarpus</taxon>
    </lineage>
</organism>
<comment type="caution">
    <text evidence="11">The sequence shown here is derived from an EMBL/GenBank/DDBJ whole genome shotgun (WGS) entry which is preliminary data.</text>
</comment>
<keyword evidence="5" id="KW-0677">Repeat</keyword>
<keyword evidence="4" id="KW-0479">Metal-binding</keyword>
<feature type="domain" description="RING-type" evidence="10">
    <location>
        <begin position="276"/>
        <end position="476"/>
    </location>
</feature>
<proteinExistence type="predicted"/>